<sequence>MSSQKTLSQKATRESLGAPYDVHFIQTAWQCLDDVGPFQAATLHMRLN</sequence>
<proteinExistence type="predicted"/>
<protein>
    <submittedName>
        <fullName evidence="1">Uncharacterized protein</fullName>
    </submittedName>
</protein>
<dbReference type="Proteomes" id="UP001056873">
    <property type="component" value="Chromosome"/>
</dbReference>
<reference evidence="1" key="1">
    <citation type="journal article" date="2022" name="BMC Genomics">
        <title>Genome sequence of the entomopathogenic Serratia entomophila isolate 626 and characterisation of the species specific itaconate degradation pathway.</title>
        <authorList>
            <person name="Vaughan A.L."/>
            <person name="Altermann E."/>
            <person name="Glare T.R."/>
            <person name="Hurst M.R.H."/>
        </authorList>
    </citation>
    <scope>NUCLEOTIDE SEQUENCE</scope>
    <source>
        <strain evidence="1">626</strain>
    </source>
</reference>
<dbReference type="GeneID" id="75020997"/>
<dbReference type="RefSeq" id="WP_234588980.1">
    <property type="nucleotide sequence ID" value="NZ_CAMIPG010000011.1"/>
</dbReference>
<organism evidence="1 2">
    <name type="scientific">Serratia entomophila</name>
    <dbReference type="NCBI Taxonomy" id="42906"/>
    <lineage>
        <taxon>Bacteria</taxon>
        <taxon>Pseudomonadati</taxon>
        <taxon>Pseudomonadota</taxon>
        <taxon>Gammaproteobacteria</taxon>
        <taxon>Enterobacterales</taxon>
        <taxon>Yersiniaceae</taxon>
        <taxon>Serratia</taxon>
    </lineage>
</organism>
<accession>A0ABY5CVW3</accession>
<keyword evidence="2" id="KW-1185">Reference proteome</keyword>
<name>A0ABY5CVW3_9GAMM</name>
<gene>
    <name evidence="1" type="ORF">KFQ06_04045</name>
</gene>
<evidence type="ECO:0000313" key="1">
    <source>
        <dbReference type="EMBL" id="USV01715.1"/>
    </source>
</evidence>
<evidence type="ECO:0000313" key="2">
    <source>
        <dbReference type="Proteomes" id="UP001056873"/>
    </source>
</evidence>
<dbReference type="EMBL" id="CP074347">
    <property type="protein sequence ID" value="USV01715.1"/>
    <property type="molecule type" value="Genomic_DNA"/>
</dbReference>